<dbReference type="InterPro" id="IPR036318">
    <property type="entry name" value="FAD-bd_PCMH-like_sf"/>
</dbReference>
<dbReference type="GO" id="GO:0071949">
    <property type="term" value="F:FAD binding"/>
    <property type="evidence" value="ECO:0007669"/>
    <property type="project" value="InterPro"/>
</dbReference>
<name>A0AA39YV58_9PEZI</name>
<dbReference type="EMBL" id="JAULSV010000001">
    <property type="protein sequence ID" value="KAK0658095.1"/>
    <property type="molecule type" value="Genomic_DNA"/>
</dbReference>
<dbReference type="Pfam" id="PF01565">
    <property type="entry name" value="FAD_binding_4"/>
    <property type="match status" value="1"/>
</dbReference>
<dbReference type="InterPro" id="IPR016166">
    <property type="entry name" value="FAD-bd_PCMH"/>
</dbReference>
<dbReference type="PANTHER" id="PTHR13878:SF91">
    <property type="entry name" value="FAD BINDING DOMAIN PROTEIN (AFU_ORTHOLOGUE AFUA_6G12070)-RELATED"/>
    <property type="match status" value="1"/>
</dbReference>
<feature type="domain" description="FAD-binding PCMH-type" evidence="4">
    <location>
        <begin position="196"/>
        <end position="375"/>
    </location>
</feature>
<accession>A0AA39YV58</accession>
<keyword evidence="6" id="KW-1185">Reference proteome</keyword>
<proteinExistence type="inferred from homology"/>
<dbReference type="AlphaFoldDB" id="A0AA39YV58"/>
<evidence type="ECO:0000256" key="1">
    <source>
        <dbReference type="ARBA" id="ARBA00005466"/>
    </source>
</evidence>
<dbReference type="InterPro" id="IPR006094">
    <property type="entry name" value="Oxid_FAD_bind_N"/>
</dbReference>
<keyword evidence="2" id="KW-0560">Oxidoreductase</keyword>
<keyword evidence="3" id="KW-0732">Signal</keyword>
<gene>
    <name evidence="5" type="ORF">B0T16DRAFT_386513</name>
</gene>
<evidence type="ECO:0000313" key="6">
    <source>
        <dbReference type="Proteomes" id="UP001174936"/>
    </source>
</evidence>
<dbReference type="Proteomes" id="UP001174936">
    <property type="component" value="Unassembled WGS sequence"/>
</dbReference>
<comment type="caution">
    <text evidence="5">The sequence shown here is derived from an EMBL/GenBank/DDBJ whole genome shotgun (WGS) entry which is preliminary data.</text>
</comment>
<evidence type="ECO:0000259" key="4">
    <source>
        <dbReference type="PROSITE" id="PS51387"/>
    </source>
</evidence>
<dbReference type="Gene3D" id="3.30.465.10">
    <property type="match status" value="2"/>
</dbReference>
<dbReference type="InterPro" id="IPR012951">
    <property type="entry name" value="BBE"/>
</dbReference>
<dbReference type="PROSITE" id="PS51387">
    <property type="entry name" value="FAD_PCMH"/>
    <property type="match status" value="1"/>
</dbReference>
<evidence type="ECO:0000256" key="2">
    <source>
        <dbReference type="ARBA" id="ARBA00023002"/>
    </source>
</evidence>
<dbReference type="GO" id="GO:0016491">
    <property type="term" value="F:oxidoreductase activity"/>
    <property type="evidence" value="ECO:0007669"/>
    <property type="project" value="UniProtKB-KW"/>
</dbReference>
<reference evidence="5" key="1">
    <citation type="submission" date="2023-06" db="EMBL/GenBank/DDBJ databases">
        <title>Genome-scale phylogeny and comparative genomics of the fungal order Sordariales.</title>
        <authorList>
            <consortium name="Lawrence Berkeley National Laboratory"/>
            <person name="Hensen N."/>
            <person name="Bonometti L."/>
            <person name="Westerberg I."/>
            <person name="Brannstrom I.O."/>
            <person name="Guillou S."/>
            <person name="Cros-Aarteil S."/>
            <person name="Calhoun S."/>
            <person name="Haridas S."/>
            <person name="Kuo A."/>
            <person name="Mondo S."/>
            <person name="Pangilinan J."/>
            <person name="Riley R."/>
            <person name="Labutti K."/>
            <person name="Andreopoulos B."/>
            <person name="Lipzen A."/>
            <person name="Chen C."/>
            <person name="Yanf M."/>
            <person name="Daum C."/>
            <person name="Ng V."/>
            <person name="Clum A."/>
            <person name="Steindorff A."/>
            <person name="Ohm R."/>
            <person name="Martin F."/>
            <person name="Silar P."/>
            <person name="Natvig D."/>
            <person name="Lalanne C."/>
            <person name="Gautier V."/>
            <person name="Ament-Velasquez S.L."/>
            <person name="Kruys A."/>
            <person name="Hutchinson M.I."/>
            <person name="Powell A.J."/>
            <person name="Barry K."/>
            <person name="Miller A.N."/>
            <person name="Grigoriev I.V."/>
            <person name="Debuchy R."/>
            <person name="Gladieux P."/>
            <person name="Thoren M.H."/>
            <person name="Johannesson H."/>
        </authorList>
    </citation>
    <scope>NUCLEOTIDE SEQUENCE</scope>
    <source>
        <strain evidence="5">SMH2532-1</strain>
    </source>
</reference>
<dbReference type="InterPro" id="IPR050432">
    <property type="entry name" value="FAD-linked_Oxidoreductases_BP"/>
</dbReference>
<dbReference type="InterPro" id="IPR016169">
    <property type="entry name" value="FAD-bd_PCMH_sub2"/>
</dbReference>
<dbReference type="Pfam" id="PF08031">
    <property type="entry name" value="BBE"/>
    <property type="match status" value="1"/>
</dbReference>
<sequence length="661" mass="73903">MAPTVRYLTSLLGILVTVIGSTSASEADFSGKQDIYYLNHTDTSLFEFEKLQLTDKVLAKLSEHQLSQQSAISFARLPQHVWTRQANGSYPKCKTYPGDADWPSDASWRLFDVLLGRRLIKTVPEASLCYPEWGQYSAAACQSLTAGWNNSTLSSRGGACRIENPTSIRSIIFQGMTCMPPNYTASFLGNKVSCTVGGFPEYSVNVTNIAQIQIAVNIARELNLRLVIKNTGHDFGAKSTGKGALNIWTHYLKDAEYYPEYKTDNYTGPAFKLGAGIQVVDANRLAKERGVTLIGGEGITVGMIGGYIQGGGHSPLTSIYGMAADHVLSIQVVTADGRFVTANAKTNSDLFWALRGGGAGTFGVVTSITVKAFPKIKVTTMRYNVTTGGNFTQDKFWEMQRAYVDGFEKYADLGYYSYYRIRHVGTEIFHDMTSMVAPNTTEAEFRKTMGPLFEKWAELGVPYQPIIREYDNYSDAWYEGFPQEVWTWAMRQASRFFPRDVISDPKKRATVMDTIRGVFDAGSHILQFNIRNPPGTAAIDNAVNPAWRDVLMFAIMFVTWNVTDPAPFVEQFSRNLTYEWNPRWKALTPGSGTYMSESDYIEPNWQESFHGSKYPKLLSIKKRWDPQGVFYATNAVGSEEWQLGELIMGHLPSQNSKLCRK</sequence>
<feature type="chain" id="PRO_5041428001" evidence="3">
    <location>
        <begin position="25"/>
        <end position="661"/>
    </location>
</feature>
<evidence type="ECO:0000313" key="5">
    <source>
        <dbReference type="EMBL" id="KAK0658095.1"/>
    </source>
</evidence>
<dbReference type="PANTHER" id="PTHR13878">
    <property type="entry name" value="GULONOLACTONE OXIDASE"/>
    <property type="match status" value="1"/>
</dbReference>
<dbReference type="SUPFAM" id="SSF56176">
    <property type="entry name" value="FAD-binding/transporter-associated domain-like"/>
    <property type="match status" value="1"/>
</dbReference>
<evidence type="ECO:0000256" key="3">
    <source>
        <dbReference type="SAM" id="SignalP"/>
    </source>
</evidence>
<protein>
    <submittedName>
        <fullName evidence="5">FAD binding domain-containing protein</fullName>
    </submittedName>
</protein>
<organism evidence="5 6">
    <name type="scientific">Cercophora newfieldiana</name>
    <dbReference type="NCBI Taxonomy" id="92897"/>
    <lineage>
        <taxon>Eukaryota</taxon>
        <taxon>Fungi</taxon>
        <taxon>Dikarya</taxon>
        <taxon>Ascomycota</taxon>
        <taxon>Pezizomycotina</taxon>
        <taxon>Sordariomycetes</taxon>
        <taxon>Sordariomycetidae</taxon>
        <taxon>Sordariales</taxon>
        <taxon>Lasiosphaeriaceae</taxon>
        <taxon>Cercophora</taxon>
    </lineage>
</organism>
<comment type="similarity">
    <text evidence="1">Belongs to the oxygen-dependent FAD-linked oxidoreductase family.</text>
</comment>
<feature type="signal peptide" evidence="3">
    <location>
        <begin position="1"/>
        <end position="24"/>
    </location>
</feature>